<evidence type="ECO:0000256" key="1">
    <source>
        <dbReference type="SAM" id="Phobius"/>
    </source>
</evidence>
<comment type="caution">
    <text evidence="2">The sequence shown here is derived from an EMBL/GenBank/DDBJ whole genome shotgun (WGS) entry which is preliminary data.</text>
</comment>
<sequence>MSSFRERMYLSWWAWVGSLAIVALIAAQIHMGAPGLRAWIAYVVIPPLAVVVLLWLGRLRVAVEDGEFKVDDARLPVEFIAEVTPLSGTPLRDAMTVGLDPLAFVVQRPWMSGAVKVTLDDPEDPTPYWIVSTRRPEQLAEALRAAVGARA</sequence>
<keyword evidence="1" id="KW-0812">Transmembrane</keyword>
<protein>
    <recommendedName>
        <fullName evidence="4">DUF3093 domain-containing protein</fullName>
    </recommendedName>
</protein>
<gene>
    <name evidence="2" type="ORF">Afil01_48900</name>
</gene>
<keyword evidence="1" id="KW-1133">Transmembrane helix</keyword>
<feature type="transmembrane region" description="Helical" evidence="1">
    <location>
        <begin position="12"/>
        <end position="33"/>
    </location>
</feature>
<evidence type="ECO:0000313" key="2">
    <source>
        <dbReference type="EMBL" id="GLZ80083.1"/>
    </source>
</evidence>
<organism evidence="2 3">
    <name type="scientific">Actinorhabdospora filicis</name>
    <dbReference type="NCBI Taxonomy" id="1785913"/>
    <lineage>
        <taxon>Bacteria</taxon>
        <taxon>Bacillati</taxon>
        <taxon>Actinomycetota</taxon>
        <taxon>Actinomycetes</taxon>
        <taxon>Micromonosporales</taxon>
        <taxon>Micromonosporaceae</taxon>
        <taxon>Actinorhabdospora</taxon>
    </lineage>
</organism>
<keyword evidence="3" id="KW-1185">Reference proteome</keyword>
<evidence type="ECO:0008006" key="4">
    <source>
        <dbReference type="Google" id="ProtNLM"/>
    </source>
</evidence>
<dbReference type="AlphaFoldDB" id="A0A9W6SQ56"/>
<name>A0A9W6SQ56_9ACTN</name>
<accession>A0A9W6SQ56</accession>
<evidence type="ECO:0000313" key="3">
    <source>
        <dbReference type="Proteomes" id="UP001165079"/>
    </source>
</evidence>
<dbReference type="RefSeq" id="WP_285665207.1">
    <property type="nucleotide sequence ID" value="NZ_BSTX01000003.1"/>
</dbReference>
<dbReference type="EMBL" id="BSTX01000003">
    <property type="protein sequence ID" value="GLZ80083.1"/>
    <property type="molecule type" value="Genomic_DNA"/>
</dbReference>
<feature type="transmembrane region" description="Helical" evidence="1">
    <location>
        <begin position="39"/>
        <end position="56"/>
    </location>
</feature>
<dbReference type="Pfam" id="PF11292">
    <property type="entry name" value="DUF3093"/>
    <property type="match status" value="1"/>
</dbReference>
<reference evidence="2" key="1">
    <citation type="submission" date="2023-03" db="EMBL/GenBank/DDBJ databases">
        <title>Actinorhabdospora filicis NBRC 111898.</title>
        <authorList>
            <person name="Ichikawa N."/>
            <person name="Sato H."/>
            <person name="Tonouchi N."/>
        </authorList>
    </citation>
    <scope>NUCLEOTIDE SEQUENCE</scope>
    <source>
        <strain evidence="2">NBRC 111898</strain>
    </source>
</reference>
<proteinExistence type="predicted"/>
<keyword evidence="1" id="KW-0472">Membrane</keyword>
<dbReference type="Proteomes" id="UP001165079">
    <property type="component" value="Unassembled WGS sequence"/>
</dbReference>
<dbReference type="InterPro" id="IPR021443">
    <property type="entry name" value="DUF3093"/>
</dbReference>